<dbReference type="InterPro" id="IPR036318">
    <property type="entry name" value="FAD-bd_PCMH-like_sf"/>
</dbReference>
<dbReference type="Gene3D" id="3.30.465.10">
    <property type="match status" value="1"/>
</dbReference>
<dbReference type="InterPro" id="IPR050416">
    <property type="entry name" value="FAD-linked_Oxidoreductase"/>
</dbReference>
<sequence>MIAAILKNQLNLEREAICEIEALLSSFAGLSDIEQDRERATYVSTAFPLLFGRDSVVQGSNGYESQRQAPWSTNCWLQPHIIVSPASAQQVATALALCRFFNVKFSIRSGGHLQNPGFTSNNGGVVISLSALKQLELSENKSMVGLGPGLKWLDVYRGLDAHEVAVTGGRVTTVGVSGLLLGGGISFHSHQYGVSAMGICNYEVVLANSQIVNANAQENADLFWALKGGGPNFGVVTKLDMTTIPSKHWSEVRIYPITATDQVLEAMMQYHAAIEDDDKSSLIYNATHDIILVVFFYGAPVEYPPIFQSFYDIPYVTSFVAPGIRTVYDLMNAVDSVQDPEPALHEFRTMTSLPSLDVYRAIEKTHAEQVNVLKDVEGITLTTVIQPMSSSAMKATLQSPLGLTPVGQQWFLVRADWKNAKDEELVRDAVRRIVDAAESEAKQAGVYLPYLYSNYASRDQDPLASYGVENAKRLQEIALKYDPDGIGGKQWTAEPTFKPIAGTKPWACGLVGWYQGSAFFLMTSLIHYQWSRNPRALQDPTNKAIAIITNALLWASSAWYFRTGIKENGWVVGLGAVLQAWAVGRACLQQ</sequence>
<dbReference type="PANTHER" id="PTHR42973:SF54">
    <property type="entry name" value="FAD-BINDING PCMH-TYPE DOMAIN-CONTAINING PROTEIN"/>
    <property type="match status" value="1"/>
</dbReference>
<accession>A0A5N7DNL2</accession>
<proteinExistence type="inferred from homology"/>
<dbReference type="Pfam" id="PF01565">
    <property type="entry name" value="FAD_binding_4"/>
    <property type="match status" value="1"/>
</dbReference>
<dbReference type="InterPro" id="IPR016169">
    <property type="entry name" value="FAD-bd_PCMH_sub2"/>
</dbReference>
<evidence type="ECO:0000256" key="1">
    <source>
        <dbReference type="ARBA" id="ARBA00005466"/>
    </source>
</evidence>
<dbReference type="Gene3D" id="3.40.462.20">
    <property type="match status" value="1"/>
</dbReference>
<keyword evidence="3" id="KW-0274">FAD</keyword>
<dbReference type="EMBL" id="ML736745">
    <property type="protein sequence ID" value="KAE8408032.1"/>
    <property type="molecule type" value="Genomic_DNA"/>
</dbReference>
<dbReference type="InterPro" id="IPR016166">
    <property type="entry name" value="FAD-bd_PCMH"/>
</dbReference>
<dbReference type="Proteomes" id="UP000325579">
    <property type="component" value="Unassembled WGS sequence"/>
</dbReference>
<dbReference type="GO" id="GO:0016491">
    <property type="term" value="F:oxidoreductase activity"/>
    <property type="evidence" value="ECO:0007669"/>
    <property type="project" value="UniProtKB-KW"/>
</dbReference>
<reference evidence="6 7" key="1">
    <citation type="submission" date="2019-04" db="EMBL/GenBank/DDBJ databases">
        <authorList>
            <consortium name="DOE Joint Genome Institute"/>
            <person name="Mondo S."/>
            <person name="Kjaerbolling I."/>
            <person name="Vesth T."/>
            <person name="Frisvad J.C."/>
            <person name="Nybo J.L."/>
            <person name="Theobald S."/>
            <person name="Kildgaard S."/>
            <person name="Isbrandt T."/>
            <person name="Kuo A."/>
            <person name="Sato A."/>
            <person name="Lyhne E.K."/>
            <person name="Kogle M.E."/>
            <person name="Wiebenga A."/>
            <person name="Kun R.S."/>
            <person name="Lubbers R.J."/>
            <person name="Makela M.R."/>
            <person name="Barry K."/>
            <person name="Chovatia M."/>
            <person name="Clum A."/>
            <person name="Daum C."/>
            <person name="Haridas S."/>
            <person name="He G."/>
            <person name="LaButti K."/>
            <person name="Lipzen A."/>
            <person name="Riley R."/>
            <person name="Salamov A."/>
            <person name="Simmons B.A."/>
            <person name="Magnuson J.K."/>
            <person name="Henrissat B."/>
            <person name="Mortensen U.H."/>
            <person name="Larsen T.O."/>
            <person name="Devries R.P."/>
            <person name="Grigoriev I.V."/>
            <person name="Machida M."/>
            <person name="Baker S.E."/>
            <person name="Andersen M.R."/>
            <person name="Cantor M.N."/>
            <person name="Hua S.X."/>
        </authorList>
    </citation>
    <scope>NUCLEOTIDE SEQUENCE [LARGE SCALE GENOMIC DNA]</scope>
    <source>
        <strain evidence="6 7">CBS 119388</strain>
    </source>
</reference>
<feature type="domain" description="FAD-binding PCMH-type" evidence="5">
    <location>
        <begin position="75"/>
        <end position="246"/>
    </location>
</feature>
<dbReference type="Gene3D" id="3.30.43.10">
    <property type="entry name" value="Uridine Diphospho-n-acetylenolpyruvylglucosamine Reductase, domain 2"/>
    <property type="match status" value="1"/>
</dbReference>
<dbReference type="InterPro" id="IPR016167">
    <property type="entry name" value="FAD-bd_PCMH_sub1"/>
</dbReference>
<keyword evidence="4" id="KW-0560">Oxidoreductase</keyword>
<keyword evidence="7" id="KW-1185">Reference proteome</keyword>
<dbReference type="OrthoDB" id="2151789at2759"/>
<protein>
    <recommendedName>
        <fullName evidence="5">FAD-binding PCMH-type domain-containing protein</fullName>
    </recommendedName>
</protein>
<dbReference type="GeneID" id="43671020"/>
<dbReference type="PROSITE" id="PS51387">
    <property type="entry name" value="FAD_PCMH"/>
    <property type="match status" value="1"/>
</dbReference>
<dbReference type="RefSeq" id="XP_031945351.1">
    <property type="nucleotide sequence ID" value="XM_032086329.1"/>
</dbReference>
<evidence type="ECO:0000256" key="4">
    <source>
        <dbReference type="ARBA" id="ARBA00023002"/>
    </source>
</evidence>
<evidence type="ECO:0000313" key="6">
    <source>
        <dbReference type="EMBL" id="KAE8408032.1"/>
    </source>
</evidence>
<evidence type="ECO:0000256" key="2">
    <source>
        <dbReference type="ARBA" id="ARBA00022630"/>
    </source>
</evidence>
<evidence type="ECO:0000259" key="5">
    <source>
        <dbReference type="PROSITE" id="PS51387"/>
    </source>
</evidence>
<dbReference type="PANTHER" id="PTHR42973">
    <property type="entry name" value="BINDING OXIDOREDUCTASE, PUTATIVE (AFU_ORTHOLOGUE AFUA_1G17690)-RELATED"/>
    <property type="match status" value="1"/>
</dbReference>
<evidence type="ECO:0000313" key="7">
    <source>
        <dbReference type="Proteomes" id="UP000325579"/>
    </source>
</evidence>
<organism evidence="6 7">
    <name type="scientific">Aspergillus pseudonomiae</name>
    <dbReference type="NCBI Taxonomy" id="1506151"/>
    <lineage>
        <taxon>Eukaryota</taxon>
        <taxon>Fungi</taxon>
        <taxon>Dikarya</taxon>
        <taxon>Ascomycota</taxon>
        <taxon>Pezizomycotina</taxon>
        <taxon>Eurotiomycetes</taxon>
        <taxon>Eurotiomycetidae</taxon>
        <taxon>Eurotiales</taxon>
        <taxon>Aspergillaceae</taxon>
        <taxon>Aspergillus</taxon>
        <taxon>Aspergillus subgen. Circumdati</taxon>
    </lineage>
</organism>
<dbReference type="AlphaFoldDB" id="A0A5N7DNL2"/>
<dbReference type="InterPro" id="IPR006094">
    <property type="entry name" value="Oxid_FAD_bind_N"/>
</dbReference>
<dbReference type="SUPFAM" id="SSF56176">
    <property type="entry name" value="FAD-binding/transporter-associated domain-like"/>
    <property type="match status" value="1"/>
</dbReference>
<comment type="similarity">
    <text evidence="1">Belongs to the oxygen-dependent FAD-linked oxidoreductase family.</text>
</comment>
<evidence type="ECO:0000256" key="3">
    <source>
        <dbReference type="ARBA" id="ARBA00022827"/>
    </source>
</evidence>
<gene>
    <name evidence="6" type="ORF">BDV37DRAFT_279402</name>
</gene>
<dbReference type="GO" id="GO:0071949">
    <property type="term" value="F:FAD binding"/>
    <property type="evidence" value="ECO:0007669"/>
    <property type="project" value="InterPro"/>
</dbReference>
<keyword evidence="2" id="KW-0285">Flavoprotein</keyword>
<name>A0A5N7DNL2_9EURO</name>